<gene>
    <name evidence="5" type="ORF">HH216_02505</name>
</gene>
<evidence type="ECO:0000259" key="4">
    <source>
        <dbReference type="Pfam" id="PF00891"/>
    </source>
</evidence>
<accession>A0A7L5DJU1</accession>
<evidence type="ECO:0000313" key="6">
    <source>
        <dbReference type="Proteomes" id="UP000501128"/>
    </source>
</evidence>
<dbReference type="Pfam" id="PF00891">
    <property type="entry name" value="Methyltransf_2"/>
    <property type="match status" value="1"/>
</dbReference>
<keyword evidence="1 5" id="KW-0489">Methyltransferase</keyword>
<evidence type="ECO:0000256" key="1">
    <source>
        <dbReference type="ARBA" id="ARBA00022603"/>
    </source>
</evidence>
<proteinExistence type="predicted"/>
<dbReference type="KEGG" id="srho:HH216_02505"/>
<dbReference type="EMBL" id="CP051677">
    <property type="protein sequence ID" value="QJD77413.1"/>
    <property type="molecule type" value="Genomic_DNA"/>
</dbReference>
<dbReference type="RefSeq" id="WP_169549356.1">
    <property type="nucleotide sequence ID" value="NZ_CP051677.1"/>
</dbReference>
<dbReference type="InterPro" id="IPR016461">
    <property type="entry name" value="COMT-like"/>
</dbReference>
<dbReference type="PANTHER" id="PTHR43712">
    <property type="entry name" value="PUTATIVE (AFU_ORTHOLOGUE AFUA_4G14580)-RELATED"/>
    <property type="match status" value="1"/>
</dbReference>
<evidence type="ECO:0000256" key="3">
    <source>
        <dbReference type="ARBA" id="ARBA00022691"/>
    </source>
</evidence>
<keyword evidence="3" id="KW-0949">S-adenosyl-L-methionine</keyword>
<dbReference type="Proteomes" id="UP000501128">
    <property type="component" value="Chromosome"/>
</dbReference>
<protein>
    <submittedName>
        <fullName evidence="5">Methyltransferase</fullName>
    </submittedName>
</protein>
<dbReference type="AlphaFoldDB" id="A0A7L5DJU1"/>
<feature type="domain" description="O-methyltransferase C-terminal" evidence="4">
    <location>
        <begin position="168"/>
        <end position="327"/>
    </location>
</feature>
<evidence type="ECO:0000313" key="5">
    <source>
        <dbReference type="EMBL" id="QJD77413.1"/>
    </source>
</evidence>
<dbReference type="InterPro" id="IPR029063">
    <property type="entry name" value="SAM-dependent_MTases_sf"/>
</dbReference>
<dbReference type="SUPFAM" id="SSF53335">
    <property type="entry name" value="S-adenosyl-L-methionine-dependent methyltransferases"/>
    <property type="match status" value="1"/>
</dbReference>
<sequence>MTSQPDLAPITRQLRAMYGSRLLIVAVHHIPVFSELINGPLSVAELSQRLNLQERPAHVLFPALCAMNLLTYDQTGKLYITELGRYVSQRHTPNLSGYIELEKDDVGAVEMAVRLRNDGPLETPNGISFVKEGDAPSPMDDPDESRRFTLGLAGRARHLSPLVAASMTRRDGHLLDVAGGTGFYTYEWLLNNPTSTATLFDRPAVLTVAQELLDEFSRSGRPGAESVRERVTFLPGDMLTDDLTNTDLLLAASLFHDWPTDTCQALTNRFAAALRPGGELWVHDAFLNDALDGPLAVTDYSAQLFWGTKGRCYSRVEHRSWFKQAGLQPTDEAIPTQLDYGLIWAKKL</sequence>
<dbReference type="InterPro" id="IPR001077">
    <property type="entry name" value="COMT_C"/>
</dbReference>
<dbReference type="GO" id="GO:0008171">
    <property type="term" value="F:O-methyltransferase activity"/>
    <property type="evidence" value="ECO:0007669"/>
    <property type="project" value="InterPro"/>
</dbReference>
<reference evidence="5 6" key="1">
    <citation type="submission" date="2020-04" db="EMBL/GenBank/DDBJ databases">
        <title>Genome sequencing of novel species.</title>
        <authorList>
            <person name="Heo J."/>
            <person name="Kim S.-J."/>
            <person name="Kim J.-S."/>
            <person name="Hong S.-B."/>
            <person name="Kwon S.-W."/>
        </authorList>
    </citation>
    <scope>NUCLEOTIDE SEQUENCE [LARGE SCALE GENOMIC DNA]</scope>
    <source>
        <strain evidence="5 6">CJU-R4</strain>
    </source>
</reference>
<dbReference type="SUPFAM" id="SSF46785">
    <property type="entry name" value="Winged helix' DNA-binding domain"/>
    <property type="match status" value="1"/>
</dbReference>
<dbReference type="Gene3D" id="3.40.50.150">
    <property type="entry name" value="Vaccinia Virus protein VP39"/>
    <property type="match status" value="1"/>
</dbReference>
<evidence type="ECO:0000256" key="2">
    <source>
        <dbReference type="ARBA" id="ARBA00022679"/>
    </source>
</evidence>
<keyword evidence="2 5" id="KW-0808">Transferase</keyword>
<keyword evidence="6" id="KW-1185">Reference proteome</keyword>
<dbReference type="InterPro" id="IPR036390">
    <property type="entry name" value="WH_DNA-bd_sf"/>
</dbReference>
<dbReference type="GO" id="GO:0032259">
    <property type="term" value="P:methylation"/>
    <property type="evidence" value="ECO:0007669"/>
    <property type="project" value="UniProtKB-KW"/>
</dbReference>
<name>A0A7L5DJU1_9BACT</name>
<dbReference type="InterPro" id="IPR036388">
    <property type="entry name" value="WH-like_DNA-bd_sf"/>
</dbReference>
<dbReference type="PANTHER" id="PTHR43712:SF2">
    <property type="entry name" value="O-METHYLTRANSFERASE CICE"/>
    <property type="match status" value="1"/>
</dbReference>
<organism evidence="5 6">
    <name type="scientific">Spirosoma rhododendri</name>
    <dbReference type="NCBI Taxonomy" id="2728024"/>
    <lineage>
        <taxon>Bacteria</taxon>
        <taxon>Pseudomonadati</taxon>
        <taxon>Bacteroidota</taxon>
        <taxon>Cytophagia</taxon>
        <taxon>Cytophagales</taxon>
        <taxon>Cytophagaceae</taxon>
        <taxon>Spirosoma</taxon>
    </lineage>
</organism>
<dbReference type="CDD" id="cd02440">
    <property type="entry name" value="AdoMet_MTases"/>
    <property type="match status" value="1"/>
</dbReference>
<dbReference type="PROSITE" id="PS51683">
    <property type="entry name" value="SAM_OMT_II"/>
    <property type="match status" value="1"/>
</dbReference>
<dbReference type="Gene3D" id="1.10.10.10">
    <property type="entry name" value="Winged helix-like DNA-binding domain superfamily/Winged helix DNA-binding domain"/>
    <property type="match status" value="1"/>
</dbReference>